<dbReference type="PROSITE" id="PS50294">
    <property type="entry name" value="WD_REPEATS_REGION"/>
    <property type="match status" value="2"/>
</dbReference>
<dbReference type="SUPFAM" id="SSF50978">
    <property type="entry name" value="WD40 repeat-like"/>
    <property type="match status" value="1"/>
</dbReference>
<evidence type="ECO:0000256" key="8">
    <source>
        <dbReference type="PROSITE-ProRule" id="PRU00221"/>
    </source>
</evidence>
<keyword evidence="10" id="KW-0489">Methyltransferase</keyword>
<dbReference type="EMBL" id="LLZZ01000117">
    <property type="protein sequence ID" value="KTB04280.1"/>
    <property type="molecule type" value="Genomic_DNA"/>
</dbReference>
<dbReference type="GO" id="GO:0042800">
    <property type="term" value="F:histone H3K4 methyltransferase activity"/>
    <property type="evidence" value="ECO:0007669"/>
    <property type="project" value="EnsemblFungi"/>
</dbReference>
<dbReference type="VEuPathDB" id="FungiDB:CAGL0M06215g"/>
<dbReference type="AlphaFoldDB" id="A0A0W0CXU5"/>
<dbReference type="NCBIfam" id="NF001452">
    <property type="entry name" value="PRK00311.1"/>
    <property type="match status" value="1"/>
</dbReference>
<gene>
    <name evidence="10" type="ORF">AO440_004121</name>
</gene>
<dbReference type="InterPro" id="IPR015813">
    <property type="entry name" value="Pyrv/PenolPyrv_kinase-like_dom"/>
</dbReference>
<dbReference type="GO" id="GO:0048188">
    <property type="term" value="C:Set1C/COMPASS complex"/>
    <property type="evidence" value="ECO:0007669"/>
    <property type="project" value="EnsemblFungi"/>
</dbReference>
<evidence type="ECO:0000256" key="6">
    <source>
        <dbReference type="ARBA" id="ARBA00022737"/>
    </source>
</evidence>
<dbReference type="GO" id="GO:0032259">
    <property type="term" value="P:methylation"/>
    <property type="evidence" value="ECO:0007669"/>
    <property type="project" value="UniProtKB-KW"/>
</dbReference>
<proteinExistence type="inferred from homology"/>
<dbReference type="Pfam" id="PF02548">
    <property type="entry name" value="Pantoate_transf"/>
    <property type="match status" value="1"/>
</dbReference>
<keyword evidence="9" id="KW-0566">Pantothenate biosynthesis</keyword>
<evidence type="ECO:0000256" key="9">
    <source>
        <dbReference type="RuleBase" id="RU362100"/>
    </source>
</evidence>
<dbReference type="GO" id="GO:0000723">
    <property type="term" value="P:telomere maintenance"/>
    <property type="evidence" value="ECO:0007669"/>
    <property type="project" value="EnsemblFungi"/>
</dbReference>
<feature type="repeat" description="WD" evidence="8">
    <location>
        <begin position="133"/>
        <end position="175"/>
    </location>
</feature>
<dbReference type="VEuPathDB" id="FungiDB:GWK60_M06171"/>
<dbReference type="CDD" id="cd06557">
    <property type="entry name" value="KPHMT-like"/>
    <property type="match status" value="1"/>
</dbReference>
<keyword evidence="5 9" id="KW-0808">Transferase</keyword>
<evidence type="ECO:0000313" key="10">
    <source>
        <dbReference type="EMBL" id="KTB04280.1"/>
    </source>
</evidence>
<comment type="pathway">
    <text evidence="1 9">Cofactor biosynthesis; (R)-pantothenate biosynthesis; (R)-pantoate from 3-methyl-2-oxobutanoate: step 1/2.</text>
</comment>
<dbReference type="PANTHER" id="PTHR20881">
    <property type="entry name" value="3-METHYL-2-OXOBUTANOATE HYDROXYMETHYLTRANSFERASE"/>
    <property type="match status" value="1"/>
</dbReference>
<dbReference type="FunFam" id="3.20.20.60:FF:000003">
    <property type="entry name" value="3-methyl-2-oxobutanoate hydroxymethyltransferase"/>
    <property type="match status" value="1"/>
</dbReference>
<comment type="function">
    <text evidence="9">Catalyzes the reversible reaction in which hydroxymethyl group from 5,10-methylenetetrahydrofolate is transferred onto alpha-ketoisovalerate to form ketopantoate.</text>
</comment>
<dbReference type="GO" id="GO:0015940">
    <property type="term" value="P:pantothenate biosynthetic process"/>
    <property type="evidence" value="ECO:0007669"/>
    <property type="project" value="UniProtKB-UniPathway"/>
</dbReference>
<dbReference type="Pfam" id="PF00400">
    <property type="entry name" value="WD40"/>
    <property type="match status" value="3"/>
</dbReference>
<feature type="repeat" description="WD" evidence="8">
    <location>
        <begin position="191"/>
        <end position="225"/>
    </location>
</feature>
<dbReference type="VEuPathDB" id="FungiDB:B1J91_M06193g"/>
<dbReference type="HAMAP" id="MF_00156">
    <property type="entry name" value="PanB"/>
    <property type="match status" value="1"/>
</dbReference>
<protein>
    <recommendedName>
        <fullName evidence="3 9">3-methyl-2-oxobutanoate hydroxymethyltransferase</fullName>
        <ecNumber evidence="3 9">2.1.2.11</ecNumber>
    </recommendedName>
</protein>
<dbReference type="PROSITE" id="PS00678">
    <property type="entry name" value="WD_REPEATS_1"/>
    <property type="match status" value="1"/>
</dbReference>
<evidence type="ECO:0000256" key="5">
    <source>
        <dbReference type="ARBA" id="ARBA00022679"/>
    </source>
</evidence>
<dbReference type="InterPro" id="IPR015943">
    <property type="entry name" value="WD40/YVTN_repeat-like_dom_sf"/>
</dbReference>
<dbReference type="GO" id="GO:1903341">
    <property type="term" value="P:regulation of meiotic DNA double-strand break formation"/>
    <property type="evidence" value="ECO:0007669"/>
    <property type="project" value="EnsemblFungi"/>
</dbReference>
<comment type="similarity">
    <text evidence="2 9">Belongs to the PanB family.</text>
</comment>
<dbReference type="SUPFAM" id="SSF51621">
    <property type="entry name" value="Phosphoenolpyruvate/pyruvate domain"/>
    <property type="match status" value="1"/>
</dbReference>
<dbReference type="InterPro" id="IPR001680">
    <property type="entry name" value="WD40_rpt"/>
</dbReference>
<dbReference type="SMART" id="SM00320">
    <property type="entry name" value="WD40"/>
    <property type="match status" value="4"/>
</dbReference>
<dbReference type="Proteomes" id="UP000054886">
    <property type="component" value="Unassembled WGS sequence"/>
</dbReference>
<evidence type="ECO:0000256" key="4">
    <source>
        <dbReference type="ARBA" id="ARBA00022574"/>
    </source>
</evidence>
<dbReference type="VEuPathDB" id="FungiDB:CAGL0M06193g"/>
<dbReference type="NCBIfam" id="TIGR00222">
    <property type="entry name" value="panB"/>
    <property type="match status" value="1"/>
</dbReference>
<dbReference type="VEuPathDB" id="FungiDB:B1J91_M06215g"/>
<dbReference type="InterPro" id="IPR036322">
    <property type="entry name" value="WD40_repeat_dom_sf"/>
</dbReference>
<evidence type="ECO:0000313" key="11">
    <source>
        <dbReference type="Proteomes" id="UP000054886"/>
    </source>
</evidence>
<dbReference type="Gene3D" id="3.20.20.60">
    <property type="entry name" value="Phosphoenolpyruvate-binding domains"/>
    <property type="match status" value="1"/>
</dbReference>
<evidence type="ECO:0000256" key="2">
    <source>
        <dbReference type="ARBA" id="ARBA00008676"/>
    </source>
</evidence>
<dbReference type="VEuPathDB" id="FungiDB:GWK60_M06149"/>
<dbReference type="VEuPathDB" id="FungiDB:GVI51_M06171"/>
<reference evidence="10 11" key="1">
    <citation type="submission" date="2015-10" db="EMBL/GenBank/DDBJ databases">
        <title>Draft genomes sequences of Candida glabrata isolates 1A, 1B, 2A, 2B, 3A and 3B.</title>
        <authorList>
            <person name="Haavelsrud O.E."/>
            <person name="Gaustad P."/>
        </authorList>
    </citation>
    <scope>NUCLEOTIDE SEQUENCE [LARGE SCALE GENOMIC DNA]</scope>
    <source>
        <strain evidence="10">910700640</strain>
    </source>
</reference>
<evidence type="ECO:0000256" key="3">
    <source>
        <dbReference type="ARBA" id="ARBA00012618"/>
    </source>
</evidence>
<comment type="caution">
    <text evidence="10">The sequence shown here is derived from an EMBL/GenBank/DDBJ whole genome shotgun (WGS) entry which is preliminary data.</text>
</comment>
<dbReference type="Gene3D" id="2.130.10.10">
    <property type="entry name" value="YVTN repeat-like/Quinoprotein amine dehydrogenase"/>
    <property type="match status" value="1"/>
</dbReference>
<organism evidence="10 11">
    <name type="scientific">Candida glabrata</name>
    <name type="common">Yeast</name>
    <name type="synonym">Torulopsis glabrata</name>
    <dbReference type="NCBI Taxonomy" id="5478"/>
    <lineage>
        <taxon>Eukaryota</taxon>
        <taxon>Fungi</taxon>
        <taxon>Dikarya</taxon>
        <taxon>Ascomycota</taxon>
        <taxon>Saccharomycotina</taxon>
        <taxon>Saccharomycetes</taxon>
        <taxon>Saccharomycetales</taxon>
        <taxon>Saccharomycetaceae</taxon>
        <taxon>Nakaseomyces</taxon>
    </lineage>
</organism>
<dbReference type="InterPro" id="IPR040442">
    <property type="entry name" value="Pyrv_kinase-like_dom_sf"/>
</dbReference>
<dbReference type="EC" id="2.1.2.11" evidence="3 9"/>
<name>A0A0W0CXU5_CANGB</name>
<dbReference type="GO" id="GO:0031509">
    <property type="term" value="P:subtelomeric heterochromatin formation"/>
    <property type="evidence" value="ECO:0007669"/>
    <property type="project" value="EnsemblFungi"/>
</dbReference>
<dbReference type="GO" id="GO:0000781">
    <property type="term" value="C:chromosome, telomeric region"/>
    <property type="evidence" value="ECO:0007669"/>
    <property type="project" value="GOC"/>
</dbReference>
<accession>A0A0W0CXU5</accession>
<dbReference type="InterPro" id="IPR019775">
    <property type="entry name" value="WD40_repeat_CS"/>
</dbReference>
<dbReference type="VEuPathDB" id="FungiDB:GVI51_M06149"/>
<comment type="catalytic activity">
    <reaction evidence="7 9">
        <text>(6R)-5,10-methylene-5,6,7,8-tetrahydrofolate + 3-methyl-2-oxobutanoate + H2O = 2-dehydropantoate + (6S)-5,6,7,8-tetrahydrofolate</text>
        <dbReference type="Rhea" id="RHEA:11824"/>
        <dbReference type="ChEBI" id="CHEBI:11561"/>
        <dbReference type="ChEBI" id="CHEBI:11851"/>
        <dbReference type="ChEBI" id="CHEBI:15377"/>
        <dbReference type="ChEBI" id="CHEBI:15636"/>
        <dbReference type="ChEBI" id="CHEBI:57453"/>
        <dbReference type="EC" id="2.1.2.11"/>
    </reaction>
</comment>
<dbReference type="PANTHER" id="PTHR20881:SF0">
    <property type="entry name" value="3-METHYL-2-OXOBUTANOATE HYDROXYMETHYLTRANSFERASE"/>
    <property type="match status" value="1"/>
</dbReference>
<dbReference type="UniPathway" id="UPA00028">
    <property type="reaction ID" value="UER00003"/>
</dbReference>
<keyword evidence="6" id="KW-0677">Repeat</keyword>
<dbReference type="InterPro" id="IPR003700">
    <property type="entry name" value="Pantoate_hydroxy_MeTrfase"/>
</dbReference>
<dbReference type="PROSITE" id="PS50082">
    <property type="entry name" value="WD_REPEATS_2"/>
    <property type="match status" value="3"/>
</dbReference>
<feature type="repeat" description="WD" evidence="8">
    <location>
        <begin position="91"/>
        <end position="132"/>
    </location>
</feature>
<sequence length="573" mass="62945">MEVLKQIEIPGGGPCTCGVFSRDGQWLAVVRGIEVYIYETTGYQLLETLVLEHAAGVSQICWSPDGKCIASCSDDFTVVVTHRQLGLLHRLVGHTAPVISLCYNNKGNLLFTSSMDESIKVWDVLTGTVMKTMSAHSEPVVSIDLSDNDGSILSSGSHDGLIRIFDTATGHCLKTLTYDKDWQSETGVVPIAKVKFSANTKYLLVKSYDGVVKIWDSVSGDVVRTFKPSNKKYNLTHCCGMDFMYPQSTQSPQVKVMMMLNRLKCLGKGPLRFYSVHSDTAGATKTILDLQRKYVERKPLTMCTAYDFITASWVQKADTDILLIGDSMGMTSLGYDSTSSLTLDEFKYHVKSVCRAEGPSFIVSDMPFGSFETSISQGIQTAIDLMRSSSKVKSMKIESGSCHSDHHTYKLIGELCSRGIPVMGHIGLTPQRQHSLGGFKVQANKSVQEIHDLLASAKKLEELGCWGIVLECIPQRVAGFITKALSIPTIGIGAGNQTSGQVLVVSDLLGFLDSTPPKFVKEYDNLGQRAIDSIKAYNSDVTTKAFPETGKHNFKIKEDIWNQFLSEVKVDKT</sequence>
<evidence type="ECO:0000256" key="7">
    <source>
        <dbReference type="ARBA" id="ARBA00049172"/>
    </source>
</evidence>
<dbReference type="GO" id="GO:0000287">
    <property type="term" value="F:magnesium ion binding"/>
    <property type="evidence" value="ECO:0007669"/>
    <property type="project" value="TreeGrafter"/>
</dbReference>
<keyword evidence="4 8" id="KW-0853">WD repeat</keyword>
<dbReference type="GO" id="GO:0005739">
    <property type="term" value="C:mitochondrion"/>
    <property type="evidence" value="ECO:0007669"/>
    <property type="project" value="EnsemblFungi"/>
</dbReference>
<dbReference type="GO" id="GO:0003864">
    <property type="term" value="F:3-methyl-2-oxobutanoate hydroxymethyltransferase activity"/>
    <property type="evidence" value="ECO:0007669"/>
    <property type="project" value="UniProtKB-EC"/>
</dbReference>
<evidence type="ECO:0000256" key="1">
    <source>
        <dbReference type="ARBA" id="ARBA00005033"/>
    </source>
</evidence>